<protein>
    <submittedName>
        <fullName evidence="2">NAD-specific glutamate dehydrogenase</fullName>
    </submittedName>
</protein>
<reference evidence="2" key="1">
    <citation type="submission" date="2017-02" db="UniProtKB">
        <authorList>
            <consortium name="WormBaseParasite"/>
        </authorList>
    </citation>
    <scope>IDENTIFICATION</scope>
</reference>
<evidence type="ECO:0000313" key="1">
    <source>
        <dbReference type="Proteomes" id="UP000038045"/>
    </source>
</evidence>
<dbReference type="AlphaFoldDB" id="A0A0N4Z8Y7"/>
<proteinExistence type="predicted"/>
<keyword evidence="1" id="KW-1185">Reference proteome</keyword>
<dbReference type="Proteomes" id="UP000038045">
    <property type="component" value="Unplaced"/>
</dbReference>
<evidence type="ECO:0000313" key="2">
    <source>
        <dbReference type="WBParaSite" id="PTRK_0000377200.1"/>
    </source>
</evidence>
<sequence length="399" mass="44155">DKLGNGRALLADSDIDAEQLVGVGGVGVVGSLLVEEGVQNDRGLAGLTVTDDQLALATTNRDQSVNSLEAGRHWLMNRLTRNDARCLDVDAATFGSNDWAFTVDWIAESIDNAAEQARADWNVNDRAGTLDDVAFLDVTVGTENNHTDIVGFEVKRHAANTTREFDHLAGLDFVEAIDTGNTVTDGQHLADFGNLGFLAEILDLVLEDRRDFRGFDVHLSDLFHGDLHRGQFCLERRVDHLRPDLHLKATDQRGINELVERDALADLGLERFAQRLDLLAGERGCRSNVCRHFATRCSGQVAERHDDRVEREQPAILGDKAKEVGDHTIGGGLGQERFERTGLGVGGDHWRTQEARKIFAFPDQAGHVGKRRLNRCQLILALGEVEQRRRIWPSDVGKH</sequence>
<dbReference type="WBParaSite" id="PTRK_0000377200.1">
    <property type="protein sequence ID" value="PTRK_0000377200.1"/>
    <property type="gene ID" value="PTRK_0000377200"/>
</dbReference>
<organism evidence="1 2">
    <name type="scientific">Parastrongyloides trichosuri</name>
    <name type="common">Possum-specific nematode worm</name>
    <dbReference type="NCBI Taxonomy" id="131310"/>
    <lineage>
        <taxon>Eukaryota</taxon>
        <taxon>Metazoa</taxon>
        <taxon>Ecdysozoa</taxon>
        <taxon>Nematoda</taxon>
        <taxon>Chromadorea</taxon>
        <taxon>Rhabditida</taxon>
        <taxon>Tylenchina</taxon>
        <taxon>Panagrolaimomorpha</taxon>
        <taxon>Strongyloidoidea</taxon>
        <taxon>Strongyloididae</taxon>
        <taxon>Parastrongyloides</taxon>
    </lineage>
</organism>
<name>A0A0N4Z8Y7_PARTI</name>
<accession>A0A0N4Z8Y7</accession>